<feature type="domain" description="Core Histone H2A/H2B/H3" evidence="2">
    <location>
        <begin position="12"/>
        <end position="87"/>
    </location>
</feature>
<evidence type="ECO:0000259" key="2">
    <source>
        <dbReference type="Pfam" id="PF00125"/>
    </source>
</evidence>
<dbReference type="PRINTS" id="PR00621">
    <property type="entry name" value="HISTONEH2B"/>
</dbReference>
<dbReference type="InterPro" id="IPR000558">
    <property type="entry name" value="Histone_H2B"/>
</dbReference>
<dbReference type="Pfam" id="PF00125">
    <property type="entry name" value="Histone"/>
    <property type="match status" value="1"/>
</dbReference>
<dbReference type="GO" id="GO:0030527">
    <property type="term" value="F:structural constituent of chromatin"/>
    <property type="evidence" value="ECO:0007669"/>
    <property type="project" value="InterPro"/>
</dbReference>
<dbReference type="EMBL" id="JAGXEW010000007">
    <property type="protein sequence ID" value="KAK1169796.1"/>
    <property type="molecule type" value="Genomic_DNA"/>
</dbReference>
<name>A0AAD8LKC7_ACIOX</name>
<dbReference type="Proteomes" id="UP001230051">
    <property type="component" value="Unassembled WGS sequence"/>
</dbReference>
<accession>A0AAD8LKC7</accession>
<dbReference type="AlphaFoldDB" id="A0AAD8LKC7"/>
<comment type="caution">
    <text evidence="3">The sequence shown here is derived from an EMBL/GenBank/DDBJ whole genome shotgun (WGS) entry which is preliminary data.</text>
</comment>
<dbReference type="GO" id="GO:0003677">
    <property type="term" value="F:DNA binding"/>
    <property type="evidence" value="ECO:0007669"/>
    <property type="project" value="InterPro"/>
</dbReference>
<reference evidence="3" key="1">
    <citation type="submission" date="2022-02" db="EMBL/GenBank/DDBJ databases">
        <title>Atlantic sturgeon de novo genome assembly.</title>
        <authorList>
            <person name="Stock M."/>
            <person name="Klopp C."/>
            <person name="Guiguen Y."/>
            <person name="Cabau C."/>
            <person name="Parinello H."/>
            <person name="Santidrian Yebra-Pimentel E."/>
            <person name="Kuhl H."/>
            <person name="Dirks R.P."/>
            <person name="Guessner J."/>
            <person name="Wuertz S."/>
            <person name="Du K."/>
            <person name="Schartl M."/>
        </authorList>
    </citation>
    <scope>NUCLEOTIDE SEQUENCE</scope>
    <source>
        <strain evidence="3">STURGEONOMICS-FGT-2020</strain>
        <tissue evidence="3">Whole blood</tissue>
    </source>
</reference>
<evidence type="ECO:0000313" key="4">
    <source>
        <dbReference type="Proteomes" id="UP001230051"/>
    </source>
</evidence>
<dbReference type="Gene3D" id="1.10.20.10">
    <property type="entry name" value="Histone, subunit A"/>
    <property type="match status" value="1"/>
</dbReference>
<evidence type="ECO:0000256" key="1">
    <source>
        <dbReference type="ARBA" id="ARBA00006846"/>
    </source>
</evidence>
<dbReference type="SUPFAM" id="SSF47113">
    <property type="entry name" value="Histone-fold"/>
    <property type="match status" value="1"/>
</dbReference>
<dbReference type="SMART" id="SM00427">
    <property type="entry name" value="H2B"/>
    <property type="match status" value="1"/>
</dbReference>
<evidence type="ECO:0000313" key="3">
    <source>
        <dbReference type="EMBL" id="KAK1169796.1"/>
    </source>
</evidence>
<comment type="similarity">
    <text evidence="1">Belongs to the histone H2B family.</text>
</comment>
<dbReference type="InterPro" id="IPR007125">
    <property type="entry name" value="H2A/H2B/H3"/>
</dbReference>
<organism evidence="3 4">
    <name type="scientific">Acipenser oxyrinchus oxyrinchus</name>
    <dbReference type="NCBI Taxonomy" id="40147"/>
    <lineage>
        <taxon>Eukaryota</taxon>
        <taxon>Metazoa</taxon>
        <taxon>Chordata</taxon>
        <taxon>Craniata</taxon>
        <taxon>Vertebrata</taxon>
        <taxon>Euteleostomi</taxon>
        <taxon>Actinopterygii</taxon>
        <taxon>Chondrostei</taxon>
        <taxon>Acipenseriformes</taxon>
        <taxon>Acipenseridae</taxon>
        <taxon>Acipenser</taxon>
    </lineage>
</organism>
<protein>
    <submittedName>
        <fullName evidence="3">Histone H2B-like</fullName>
    </submittedName>
</protein>
<dbReference type="InterPro" id="IPR009072">
    <property type="entry name" value="Histone-fold"/>
</dbReference>
<dbReference type="PANTHER" id="PTHR23428">
    <property type="entry name" value="HISTONE H2B"/>
    <property type="match status" value="1"/>
</dbReference>
<sequence>MKSVAHEEKRPTKPSCHLKGKKKANYSTYIYRVLKQVHLYTGILCKLMVIVDCSEGDLLQRVASEASRLSLSNKRRTLTGREIQSAALLLHAEELG</sequence>
<gene>
    <name evidence="3" type="ORF">AOXY_G8676</name>
</gene>
<proteinExistence type="inferred from homology"/>
<dbReference type="GO" id="GO:0046982">
    <property type="term" value="F:protein heterodimerization activity"/>
    <property type="evidence" value="ECO:0007669"/>
    <property type="project" value="InterPro"/>
</dbReference>
<dbReference type="GO" id="GO:0000786">
    <property type="term" value="C:nucleosome"/>
    <property type="evidence" value="ECO:0007669"/>
    <property type="project" value="InterPro"/>
</dbReference>
<keyword evidence="4" id="KW-1185">Reference proteome</keyword>